<feature type="chain" id="PRO_5045604963" evidence="2">
    <location>
        <begin position="28"/>
        <end position="549"/>
    </location>
</feature>
<dbReference type="NCBIfam" id="TIGR02231">
    <property type="entry name" value="mucoidy inhibitor MuiA family protein"/>
    <property type="match status" value="1"/>
</dbReference>
<evidence type="ECO:0000259" key="3">
    <source>
        <dbReference type="Pfam" id="PF13598"/>
    </source>
</evidence>
<name>A0ABT7F6T6_9RHOB</name>
<feature type="domain" description="DUF4140" evidence="4">
    <location>
        <begin position="39"/>
        <end position="135"/>
    </location>
</feature>
<dbReference type="Pfam" id="PF13598">
    <property type="entry name" value="DUF4139"/>
    <property type="match status" value="1"/>
</dbReference>
<dbReference type="Proteomes" id="UP001243757">
    <property type="component" value="Unassembled WGS sequence"/>
</dbReference>
<dbReference type="EMBL" id="JASNJD010000023">
    <property type="protein sequence ID" value="MDK3020307.1"/>
    <property type="molecule type" value="Genomic_DNA"/>
</dbReference>
<accession>A0ABT7F6T6</accession>
<evidence type="ECO:0000313" key="5">
    <source>
        <dbReference type="EMBL" id="MDK3020307.1"/>
    </source>
</evidence>
<dbReference type="InterPro" id="IPR037291">
    <property type="entry name" value="DUF4139"/>
</dbReference>
<dbReference type="InterPro" id="IPR025554">
    <property type="entry name" value="DUF4140"/>
</dbReference>
<keyword evidence="1" id="KW-0175">Coiled coil</keyword>
<dbReference type="RefSeq" id="WP_284482993.1">
    <property type="nucleotide sequence ID" value="NZ_JASNJD010000023.1"/>
</dbReference>
<feature type="coiled-coil region" evidence="1">
    <location>
        <begin position="107"/>
        <end position="141"/>
    </location>
</feature>
<protein>
    <submittedName>
        <fullName evidence="5">DUF4139 domain-containing protein</fullName>
    </submittedName>
</protein>
<reference evidence="5 6" key="1">
    <citation type="submission" date="2023-05" db="EMBL/GenBank/DDBJ databases">
        <title>Pseudodonghicola sp. nov.</title>
        <authorList>
            <person name="Huang J."/>
        </authorList>
    </citation>
    <scope>NUCLEOTIDE SEQUENCE [LARGE SCALE GENOMIC DNA]</scope>
    <source>
        <strain evidence="5 6">IC7</strain>
    </source>
</reference>
<dbReference type="InterPro" id="IPR011935">
    <property type="entry name" value="CHP02231"/>
</dbReference>
<evidence type="ECO:0000256" key="1">
    <source>
        <dbReference type="SAM" id="Coils"/>
    </source>
</evidence>
<feature type="domain" description="DUF4139" evidence="3">
    <location>
        <begin position="235"/>
        <end position="543"/>
    </location>
</feature>
<dbReference type="PANTHER" id="PTHR31005">
    <property type="entry name" value="DUF4139 DOMAIN-CONTAINING PROTEIN"/>
    <property type="match status" value="1"/>
</dbReference>
<comment type="caution">
    <text evidence="5">The sequence shown here is derived from an EMBL/GenBank/DDBJ whole genome shotgun (WGS) entry which is preliminary data.</text>
</comment>
<proteinExistence type="predicted"/>
<keyword evidence="6" id="KW-1185">Reference proteome</keyword>
<sequence>MRALVLLCPAVLAPAVLALTLPTAALADVFSFDAPVTAVTLHPGGASIERRVPFAIPAGRHQLILRSADPGVDLAKLRLSVEGATLETVTARTAALAPRDRTESDAIRAARAEIARLRAELLEFQDRRRAEELKAEAARAQAGFLSGLARAEGIGGQGVAVLRDLSRMIAEETLNAGTAALAAEIAARAFDTPLKDKKKALEAARAALAALMPQAEDGAEYRLTVSAEEAAEGLVTISYLSAAGDWQPGYEAHLTRGAAAELTLTRVAWVMQDTGETWRDVHLRLSTVTPGARSDASELYPRRRQIVKPQPVAPMYKSDAAQLAEPMVEAAPMGLAGAAASVLDGISVTYDYPQPVTIAPGAEALRLPLGALTLPAEVFARATPETDPTAYVTAAFTNDSDDVLLPAETVQLFLDGHFTGLGRMPLIAGGQAAELGFGPIEGLRLDFARLSRSQGDRGMLSKSSEQTETQQYSARNLSATGWDLRLRGRVPYSEQENLKINWSAEPAPDLVDAEDRRGLLEWRFTLAPGASQTIRLDQRLSWPDGYELR</sequence>
<dbReference type="PANTHER" id="PTHR31005:SF8">
    <property type="entry name" value="DUF4139 DOMAIN-CONTAINING PROTEIN"/>
    <property type="match status" value="1"/>
</dbReference>
<feature type="signal peptide" evidence="2">
    <location>
        <begin position="1"/>
        <end position="27"/>
    </location>
</feature>
<evidence type="ECO:0000313" key="6">
    <source>
        <dbReference type="Proteomes" id="UP001243757"/>
    </source>
</evidence>
<gene>
    <name evidence="5" type="ORF">QO033_21700</name>
</gene>
<dbReference type="Pfam" id="PF13600">
    <property type="entry name" value="DUF4140"/>
    <property type="match status" value="1"/>
</dbReference>
<organism evidence="5 6">
    <name type="scientific">Pseudodonghicola flavimaris</name>
    <dbReference type="NCBI Taxonomy" id="3050036"/>
    <lineage>
        <taxon>Bacteria</taxon>
        <taxon>Pseudomonadati</taxon>
        <taxon>Pseudomonadota</taxon>
        <taxon>Alphaproteobacteria</taxon>
        <taxon>Rhodobacterales</taxon>
        <taxon>Paracoccaceae</taxon>
        <taxon>Pseudodonghicola</taxon>
    </lineage>
</organism>
<evidence type="ECO:0000259" key="4">
    <source>
        <dbReference type="Pfam" id="PF13600"/>
    </source>
</evidence>
<evidence type="ECO:0000256" key="2">
    <source>
        <dbReference type="SAM" id="SignalP"/>
    </source>
</evidence>
<keyword evidence="2" id="KW-0732">Signal</keyword>